<accession>R4K6P7</accession>
<dbReference type="PATRIC" id="fig|86416.3.peg.2494"/>
<organism evidence="1 2">
    <name type="scientific">Clostridium pasteurianum BC1</name>
    <dbReference type="NCBI Taxonomy" id="86416"/>
    <lineage>
        <taxon>Bacteria</taxon>
        <taxon>Bacillati</taxon>
        <taxon>Bacillota</taxon>
        <taxon>Clostridia</taxon>
        <taxon>Eubacteriales</taxon>
        <taxon>Clostridiaceae</taxon>
        <taxon>Clostridium</taxon>
    </lineage>
</organism>
<dbReference type="KEGG" id="cpas:Clopa_2510"/>
<dbReference type="STRING" id="86416.Clopa_2510"/>
<gene>
    <name evidence="1" type="ORF">Clopa_2510</name>
</gene>
<proteinExistence type="predicted"/>
<dbReference type="RefSeq" id="WP_015615672.1">
    <property type="nucleotide sequence ID" value="NC_021182.1"/>
</dbReference>
<name>R4K6P7_CLOPA</name>
<dbReference type="HOGENOM" id="CLU_195857_0_0_9"/>
<evidence type="ECO:0000313" key="2">
    <source>
        <dbReference type="Proteomes" id="UP000013523"/>
    </source>
</evidence>
<protein>
    <submittedName>
        <fullName evidence="1">Uncharacterized protein</fullName>
    </submittedName>
</protein>
<evidence type="ECO:0000313" key="1">
    <source>
        <dbReference type="EMBL" id="AGK97371.1"/>
    </source>
</evidence>
<sequence>MNLNKYQKVISKIVKDDMNARFVRASFREIRTEVRDFVKLMNYDFNELVEHKNRSKEMNIIFSKFNKRKVS</sequence>
<dbReference type="AlphaFoldDB" id="R4K6P7"/>
<dbReference type="EMBL" id="CP003261">
    <property type="protein sequence ID" value="AGK97371.1"/>
    <property type="molecule type" value="Genomic_DNA"/>
</dbReference>
<dbReference type="Proteomes" id="UP000013523">
    <property type="component" value="Chromosome"/>
</dbReference>
<keyword evidence="2" id="KW-1185">Reference proteome</keyword>
<reference evidence="1 2" key="1">
    <citation type="submission" date="2012-01" db="EMBL/GenBank/DDBJ databases">
        <title>Complete sequence of chromosome of Clostridium pasteurianum BC1.</title>
        <authorList>
            <consortium name="US DOE Joint Genome Institute"/>
            <person name="Lucas S."/>
            <person name="Han J."/>
            <person name="Lapidus A."/>
            <person name="Cheng J.-F."/>
            <person name="Goodwin L."/>
            <person name="Pitluck S."/>
            <person name="Peters L."/>
            <person name="Mikhailova N."/>
            <person name="Teshima H."/>
            <person name="Detter J.C."/>
            <person name="Han C."/>
            <person name="Tapia R."/>
            <person name="Land M."/>
            <person name="Hauser L."/>
            <person name="Kyrpides N."/>
            <person name="Ivanova N."/>
            <person name="Pagani I."/>
            <person name="Dunn J."/>
            <person name="Taghavi S."/>
            <person name="Francis A."/>
            <person name="van der Lelie D."/>
            <person name="Woyke T."/>
        </authorList>
    </citation>
    <scope>NUCLEOTIDE SEQUENCE [LARGE SCALE GENOMIC DNA]</scope>
    <source>
        <strain evidence="1 2">BC1</strain>
    </source>
</reference>